<evidence type="ECO:0000313" key="3">
    <source>
        <dbReference type="Proteomes" id="UP000245667"/>
    </source>
</evidence>
<accession>A0A316EPP1</accession>
<dbReference type="AlphaFoldDB" id="A0A316EPP1"/>
<organism evidence="2 3">
    <name type="scientific">Maribacter polysiphoniae</name>
    <dbReference type="NCBI Taxonomy" id="429344"/>
    <lineage>
        <taxon>Bacteria</taxon>
        <taxon>Pseudomonadati</taxon>
        <taxon>Bacteroidota</taxon>
        <taxon>Flavobacteriia</taxon>
        <taxon>Flavobacteriales</taxon>
        <taxon>Flavobacteriaceae</taxon>
        <taxon>Maribacter</taxon>
    </lineage>
</organism>
<dbReference type="InterPro" id="IPR015985">
    <property type="entry name" value="TehB-like_dom"/>
</dbReference>
<dbReference type="InterPro" id="IPR029063">
    <property type="entry name" value="SAM-dependent_MTases_sf"/>
</dbReference>
<dbReference type="SUPFAM" id="SSF53335">
    <property type="entry name" value="S-adenosyl-L-methionine-dependent methyltransferases"/>
    <property type="match status" value="1"/>
</dbReference>
<proteinExistence type="predicted"/>
<comment type="caution">
    <text evidence="2">The sequence shown here is derived from an EMBL/GenBank/DDBJ whole genome shotgun (WGS) entry which is preliminary data.</text>
</comment>
<dbReference type="Proteomes" id="UP000245667">
    <property type="component" value="Unassembled WGS sequence"/>
</dbReference>
<dbReference type="Pfam" id="PF03848">
    <property type="entry name" value="TehB"/>
    <property type="match status" value="1"/>
</dbReference>
<evidence type="ECO:0000259" key="1">
    <source>
        <dbReference type="Pfam" id="PF03848"/>
    </source>
</evidence>
<sequence>MQSTNYMETDVFGKALLDYLNGDYSEDITTYSSLDEEDTIPIPYLFRGYIKMPKIEQKALDLCRGKVLDIGCGAGSHSLYLQEKGLEVTALDHSVNAIEACGLRGIKNTVRSAILDYKGQKYDTLLLLMNGIGIVGRLELLKTYLEHFKTLMGKNAQILLDSSDIIYMFEEEETEEDWDETHNSGDMTTDENEYYGEVDFTMTYKGASSNSFPWLYLDYTTLEHAASECQLHCELIKEGEHYDYLARLTFM</sequence>
<evidence type="ECO:0000313" key="2">
    <source>
        <dbReference type="EMBL" id="PWK24990.1"/>
    </source>
</evidence>
<name>A0A316EPP1_9FLAO</name>
<dbReference type="EMBL" id="QGGQ01000002">
    <property type="protein sequence ID" value="PWK24990.1"/>
    <property type="molecule type" value="Genomic_DNA"/>
</dbReference>
<dbReference type="Gene3D" id="3.40.50.150">
    <property type="entry name" value="Vaccinia Virus protein VP39"/>
    <property type="match status" value="1"/>
</dbReference>
<gene>
    <name evidence="2" type="ORF">LX92_01359</name>
</gene>
<feature type="domain" description="Tellurite resistance methyltransferase TehB-like" evidence="1">
    <location>
        <begin position="64"/>
        <end position="100"/>
    </location>
</feature>
<protein>
    <submittedName>
        <fullName evidence="2">Tellurite resistance protein TehB</fullName>
    </submittedName>
</protein>
<reference evidence="2 3" key="1">
    <citation type="submission" date="2018-05" db="EMBL/GenBank/DDBJ databases">
        <title>Genomic Encyclopedia of Archaeal and Bacterial Type Strains, Phase II (KMG-II): from individual species to whole genera.</title>
        <authorList>
            <person name="Goeker M."/>
        </authorList>
    </citation>
    <scope>NUCLEOTIDE SEQUENCE [LARGE SCALE GENOMIC DNA]</scope>
    <source>
        <strain evidence="2 3">DSM 23514</strain>
    </source>
</reference>